<keyword evidence="9" id="KW-0843">Virulence</keyword>
<reference evidence="13 14" key="1">
    <citation type="journal article" date="2021" name="Cell">
        <title>Tracing the genetic footprints of vertebrate landing in non-teleost ray-finned fishes.</title>
        <authorList>
            <person name="Bi X."/>
            <person name="Wang K."/>
            <person name="Yang L."/>
            <person name="Pan H."/>
            <person name="Jiang H."/>
            <person name="Wei Q."/>
            <person name="Fang M."/>
            <person name="Yu H."/>
            <person name="Zhu C."/>
            <person name="Cai Y."/>
            <person name="He Y."/>
            <person name="Gan X."/>
            <person name="Zeng H."/>
            <person name="Yu D."/>
            <person name="Zhu Y."/>
            <person name="Jiang H."/>
            <person name="Qiu Q."/>
            <person name="Yang H."/>
            <person name="Zhang Y.E."/>
            <person name="Wang W."/>
            <person name="Zhu M."/>
            <person name="He S."/>
            <person name="Zhang G."/>
        </authorList>
    </citation>
    <scope>NUCLEOTIDE SEQUENCE [LARGE SCALE GENOMIC DNA]</scope>
    <source>
        <strain evidence="13">Bchr_013</strain>
    </source>
</reference>
<keyword evidence="11" id="KW-0732">Signal</keyword>
<dbReference type="PANTHER" id="PTHR10339:SF25">
    <property type="entry name" value="SECRETED EXOENZYME S"/>
    <property type="match status" value="1"/>
</dbReference>
<evidence type="ECO:0000256" key="2">
    <source>
        <dbReference type="ARBA" id="ARBA00009558"/>
    </source>
</evidence>
<dbReference type="GO" id="GO:0003950">
    <property type="term" value="F:NAD+ poly-ADP-ribosyltransferase activity"/>
    <property type="evidence" value="ECO:0007669"/>
    <property type="project" value="TreeGrafter"/>
</dbReference>
<comment type="caution">
    <text evidence="13">The sequence shown here is derived from an EMBL/GenBank/DDBJ whole genome shotgun (WGS) entry which is preliminary data.</text>
</comment>
<evidence type="ECO:0000256" key="12">
    <source>
        <dbReference type="SAM" id="MobiDB-lite"/>
    </source>
</evidence>
<dbReference type="GO" id="GO:0005576">
    <property type="term" value="C:extracellular region"/>
    <property type="evidence" value="ECO:0007669"/>
    <property type="project" value="UniProtKB-SubCell"/>
</dbReference>
<dbReference type="SUPFAM" id="SSF56399">
    <property type="entry name" value="ADP-ribosylation"/>
    <property type="match status" value="1"/>
</dbReference>
<feature type="compositionally biased region" description="Acidic residues" evidence="12">
    <location>
        <begin position="256"/>
        <end position="268"/>
    </location>
</feature>
<dbReference type="EC" id="2.4.2.31" evidence="11"/>
<evidence type="ECO:0000256" key="1">
    <source>
        <dbReference type="ARBA" id="ARBA00004613"/>
    </source>
</evidence>
<keyword evidence="8 11" id="KW-0521">NADP</keyword>
<comment type="catalytic activity">
    <reaction evidence="10 11">
        <text>L-arginyl-[protein] + NAD(+) = N(omega)-(ADP-D-ribosyl)-L-arginyl-[protein] + nicotinamide + H(+)</text>
        <dbReference type="Rhea" id="RHEA:19149"/>
        <dbReference type="Rhea" id="RHEA-COMP:10532"/>
        <dbReference type="Rhea" id="RHEA-COMP:15087"/>
        <dbReference type="ChEBI" id="CHEBI:15378"/>
        <dbReference type="ChEBI" id="CHEBI:17154"/>
        <dbReference type="ChEBI" id="CHEBI:29965"/>
        <dbReference type="ChEBI" id="CHEBI:57540"/>
        <dbReference type="ChEBI" id="CHEBI:142554"/>
        <dbReference type="EC" id="2.4.2.31"/>
    </reaction>
</comment>
<evidence type="ECO:0000256" key="9">
    <source>
        <dbReference type="ARBA" id="ARBA00023026"/>
    </source>
</evidence>
<evidence type="ECO:0000313" key="14">
    <source>
        <dbReference type="Proteomes" id="UP000886611"/>
    </source>
</evidence>
<dbReference type="PRINTS" id="PR00970">
    <property type="entry name" value="RIBTRNSFRASE"/>
</dbReference>
<feature type="region of interest" description="Disordered" evidence="12">
    <location>
        <begin position="256"/>
        <end position="287"/>
    </location>
</feature>
<dbReference type="Proteomes" id="UP000886611">
    <property type="component" value="Unassembled WGS sequence"/>
</dbReference>
<keyword evidence="3" id="KW-0964">Secreted</keyword>
<sequence length="287" mass="33190">MQFQMPSIIYTILLVCFLIFVNDAKSSSYMYEKSYDDDYKGCLKEREKEITEHYLFHELNNSDFIYFVWENASSIWESWMPEGLDSYTAIAVLAYTGEHMHYDFNVAVEKGVRDVTAEYFRSMHFLITKAIQSLKISDCMRTYRGISQELRPKKGETFRFGRFASSSKYFEVAIGFGNETVFNITTCHGADISEFSIFGNESEVLIPPYEEFVVKETNGRYITLESNKVTVNYRCWPLSGDCPNLRLWPKYADPWSDDETATGDEEEPSLTAEWLQGGSCPGRLFPD</sequence>
<dbReference type="EMBL" id="JAATIS010001721">
    <property type="protein sequence ID" value="KAG2466083.1"/>
    <property type="molecule type" value="Genomic_DNA"/>
</dbReference>
<feature type="chain" id="PRO_5036515968" description="NAD(P)(+)--arginine ADP-ribosyltransferase" evidence="11">
    <location>
        <begin position="27"/>
        <end position="287"/>
    </location>
</feature>
<dbReference type="PROSITE" id="PS51996">
    <property type="entry name" value="TR_MART"/>
    <property type="match status" value="1"/>
</dbReference>
<evidence type="ECO:0000256" key="5">
    <source>
        <dbReference type="ARBA" id="ARBA00022676"/>
    </source>
</evidence>
<name>A0A8X7XCD2_POLSE</name>
<dbReference type="GO" id="GO:0090729">
    <property type="term" value="F:toxin activity"/>
    <property type="evidence" value="ECO:0007669"/>
    <property type="project" value="UniProtKB-KW"/>
</dbReference>
<evidence type="ECO:0000256" key="4">
    <source>
        <dbReference type="ARBA" id="ARBA00022656"/>
    </source>
</evidence>
<organism evidence="13 14">
    <name type="scientific">Polypterus senegalus</name>
    <name type="common">Senegal bichir</name>
    <dbReference type="NCBI Taxonomy" id="55291"/>
    <lineage>
        <taxon>Eukaryota</taxon>
        <taxon>Metazoa</taxon>
        <taxon>Chordata</taxon>
        <taxon>Craniata</taxon>
        <taxon>Vertebrata</taxon>
        <taxon>Euteleostomi</taxon>
        <taxon>Actinopterygii</taxon>
        <taxon>Polypteriformes</taxon>
        <taxon>Polypteridae</taxon>
        <taxon>Polypterus</taxon>
    </lineage>
</organism>
<keyword evidence="7" id="KW-0548">Nucleotidyltransferase</keyword>
<accession>A0A8X7XCD2</accession>
<keyword evidence="14" id="KW-1185">Reference proteome</keyword>
<dbReference type="GO" id="GO:0106274">
    <property type="term" value="F:NAD+-protein-arginine ADP-ribosyltransferase activity"/>
    <property type="evidence" value="ECO:0007669"/>
    <property type="project" value="UniProtKB-EC"/>
</dbReference>
<evidence type="ECO:0000256" key="11">
    <source>
        <dbReference type="RuleBase" id="RU361228"/>
    </source>
</evidence>
<comment type="similarity">
    <text evidence="2 11">Belongs to the Arg-specific ADP-ribosyltransferase family.</text>
</comment>
<dbReference type="Pfam" id="PF01129">
    <property type="entry name" value="ART"/>
    <property type="match status" value="1"/>
</dbReference>
<gene>
    <name evidence="13" type="primary">Art5_0</name>
    <name evidence="13" type="ORF">GTO96_0017117</name>
</gene>
<evidence type="ECO:0000256" key="6">
    <source>
        <dbReference type="ARBA" id="ARBA00022679"/>
    </source>
</evidence>
<dbReference type="AlphaFoldDB" id="A0A8X7XCD2"/>
<protein>
    <recommendedName>
        <fullName evidence="11">NAD(P)(+)--arginine ADP-ribosyltransferase</fullName>
        <ecNumber evidence="11">2.4.2.31</ecNumber>
    </recommendedName>
    <alternativeName>
        <fullName evidence="11">Mono(ADP-ribosyl)transferase</fullName>
    </alternativeName>
</protein>
<evidence type="ECO:0000313" key="13">
    <source>
        <dbReference type="EMBL" id="KAG2466083.1"/>
    </source>
</evidence>
<feature type="signal peptide" evidence="11">
    <location>
        <begin position="1"/>
        <end position="26"/>
    </location>
</feature>
<keyword evidence="5 11" id="KW-0328">Glycosyltransferase</keyword>
<keyword evidence="11" id="KW-0520">NAD</keyword>
<dbReference type="PANTHER" id="PTHR10339">
    <property type="entry name" value="ADP-RIBOSYLTRANSFERASE"/>
    <property type="match status" value="1"/>
</dbReference>
<dbReference type="InterPro" id="IPR000768">
    <property type="entry name" value="ART"/>
</dbReference>
<evidence type="ECO:0000256" key="7">
    <source>
        <dbReference type="ARBA" id="ARBA00022695"/>
    </source>
</evidence>
<evidence type="ECO:0000256" key="8">
    <source>
        <dbReference type="ARBA" id="ARBA00022857"/>
    </source>
</evidence>
<keyword evidence="6 11" id="KW-0808">Transferase</keyword>
<dbReference type="InterPro" id="IPR050999">
    <property type="entry name" value="ADP-ribosyltransferase_ARG"/>
</dbReference>
<evidence type="ECO:0000256" key="3">
    <source>
        <dbReference type="ARBA" id="ARBA00022525"/>
    </source>
</evidence>
<keyword evidence="4" id="KW-0800">Toxin</keyword>
<feature type="non-terminal residue" evidence="13">
    <location>
        <position position="287"/>
    </location>
</feature>
<dbReference type="GO" id="GO:0016779">
    <property type="term" value="F:nucleotidyltransferase activity"/>
    <property type="evidence" value="ECO:0007669"/>
    <property type="project" value="UniProtKB-KW"/>
</dbReference>
<proteinExistence type="inferred from homology"/>
<evidence type="ECO:0000256" key="10">
    <source>
        <dbReference type="ARBA" id="ARBA00047597"/>
    </source>
</evidence>
<feature type="non-terminal residue" evidence="13">
    <location>
        <position position="1"/>
    </location>
</feature>
<comment type="subcellular location">
    <subcellularLocation>
        <location evidence="1">Secreted</location>
    </subcellularLocation>
</comment>
<dbReference type="Gene3D" id="3.90.176.10">
    <property type="entry name" value="Toxin ADP-ribosyltransferase, Chain A, domain 1"/>
    <property type="match status" value="1"/>
</dbReference>